<sequence length="256" mass="26902">MSREGWLMRLLWLPILLVLAGCSIVVPWSLPTGSPAPTGEPAVLPKAGSEGRSVVRLSGQAPTCGRKVEETGFVYAPQRVVTTAQALAGATPSSLAVTTDDGEVYPARVVAFDPDVNAAVLYVPDLPAPPLPIAEEPTGPAQLIGYPKDAEHAVAQPIKIKRTVEAHSQDLYYTHQVTRTVLMLSADSSVAAIGGPLVVPGGTVVGMVFARATQQPADGFALVAEELLPITKDARAATKRVSTRQCEPDRRKPASA</sequence>
<feature type="compositionally biased region" description="Basic and acidic residues" evidence="1">
    <location>
        <begin position="246"/>
        <end position="256"/>
    </location>
</feature>
<reference evidence="3" key="1">
    <citation type="journal article" date="2019" name="Int. J. Syst. Evol. Microbiol.">
        <title>The Global Catalogue of Microorganisms (GCM) 10K type strain sequencing project: providing services to taxonomists for standard genome sequencing and annotation.</title>
        <authorList>
            <consortium name="The Broad Institute Genomics Platform"/>
            <consortium name="The Broad Institute Genome Sequencing Center for Infectious Disease"/>
            <person name="Wu L."/>
            <person name="Ma J."/>
        </authorList>
    </citation>
    <scope>NUCLEOTIDE SEQUENCE [LARGE SCALE GENOMIC DNA]</scope>
    <source>
        <strain evidence="3">CGMCC 1.15399</strain>
    </source>
</reference>
<dbReference type="EMBL" id="JBHUCM010000031">
    <property type="protein sequence ID" value="MFD1542035.1"/>
    <property type="molecule type" value="Genomic_DNA"/>
</dbReference>
<dbReference type="GO" id="GO:0006508">
    <property type="term" value="P:proteolysis"/>
    <property type="evidence" value="ECO:0007669"/>
    <property type="project" value="UniProtKB-KW"/>
</dbReference>
<name>A0ABW4GHM1_9ACTN</name>
<keyword evidence="3" id="KW-1185">Reference proteome</keyword>
<keyword evidence="2" id="KW-0645">Protease</keyword>
<protein>
    <submittedName>
        <fullName evidence="2">Serine protease</fullName>
    </submittedName>
</protein>
<dbReference type="Pfam" id="PF13365">
    <property type="entry name" value="Trypsin_2"/>
    <property type="match status" value="1"/>
</dbReference>
<dbReference type="Proteomes" id="UP001597097">
    <property type="component" value="Unassembled WGS sequence"/>
</dbReference>
<comment type="caution">
    <text evidence="2">The sequence shown here is derived from an EMBL/GenBank/DDBJ whole genome shotgun (WGS) entry which is preliminary data.</text>
</comment>
<organism evidence="2 3">
    <name type="scientific">Nonomuraea guangzhouensis</name>
    <dbReference type="NCBI Taxonomy" id="1291555"/>
    <lineage>
        <taxon>Bacteria</taxon>
        <taxon>Bacillati</taxon>
        <taxon>Actinomycetota</taxon>
        <taxon>Actinomycetes</taxon>
        <taxon>Streptosporangiales</taxon>
        <taxon>Streptosporangiaceae</taxon>
        <taxon>Nonomuraea</taxon>
    </lineage>
</organism>
<evidence type="ECO:0000313" key="3">
    <source>
        <dbReference type="Proteomes" id="UP001597097"/>
    </source>
</evidence>
<accession>A0ABW4GHM1</accession>
<feature type="region of interest" description="Disordered" evidence="1">
    <location>
        <begin position="235"/>
        <end position="256"/>
    </location>
</feature>
<dbReference type="GO" id="GO:0008233">
    <property type="term" value="F:peptidase activity"/>
    <property type="evidence" value="ECO:0007669"/>
    <property type="project" value="UniProtKB-KW"/>
</dbReference>
<evidence type="ECO:0000313" key="2">
    <source>
        <dbReference type="EMBL" id="MFD1542035.1"/>
    </source>
</evidence>
<evidence type="ECO:0000256" key="1">
    <source>
        <dbReference type="SAM" id="MobiDB-lite"/>
    </source>
</evidence>
<dbReference type="PROSITE" id="PS51257">
    <property type="entry name" value="PROKAR_LIPOPROTEIN"/>
    <property type="match status" value="1"/>
</dbReference>
<proteinExistence type="predicted"/>
<keyword evidence="2" id="KW-0378">Hydrolase</keyword>
<gene>
    <name evidence="2" type="ORF">ACFSJ0_33640</name>
</gene>
<dbReference type="RefSeq" id="WP_219535340.1">
    <property type="nucleotide sequence ID" value="NZ_JAHKRM010000026.1"/>
</dbReference>